<proteinExistence type="inferred from homology"/>
<dbReference type="GO" id="GO:0006281">
    <property type="term" value="P:DNA repair"/>
    <property type="evidence" value="ECO:0007669"/>
    <property type="project" value="InterPro"/>
</dbReference>
<dbReference type="InterPro" id="IPR057927">
    <property type="entry name" value="RAD24-like_helical"/>
</dbReference>
<dbReference type="PANTHER" id="PTHR12172:SF0">
    <property type="entry name" value="CELL CYCLE CHECKPOINT PROTEIN RAD17"/>
    <property type="match status" value="1"/>
</dbReference>
<dbReference type="CTD" id="5884"/>
<dbReference type="Pfam" id="PF03215">
    <property type="entry name" value="Rad17"/>
    <property type="match status" value="1"/>
</dbReference>
<keyword evidence="6" id="KW-0539">Nucleus</keyword>
<dbReference type="Pfam" id="PF25812">
    <property type="entry name" value="RAD24_helical"/>
    <property type="match status" value="1"/>
</dbReference>
<organism evidence="10 11">
    <name type="scientific">Chanos chanos</name>
    <name type="common">Milkfish</name>
    <name type="synonym">Mugil chanos</name>
    <dbReference type="NCBI Taxonomy" id="29144"/>
    <lineage>
        <taxon>Eukaryota</taxon>
        <taxon>Metazoa</taxon>
        <taxon>Chordata</taxon>
        <taxon>Craniata</taxon>
        <taxon>Vertebrata</taxon>
        <taxon>Euteleostomi</taxon>
        <taxon>Actinopterygii</taxon>
        <taxon>Neopterygii</taxon>
        <taxon>Teleostei</taxon>
        <taxon>Ostariophysi</taxon>
        <taxon>Gonorynchiformes</taxon>
        <taxon>Chanidae</taxon>
        <taxon>Chanos</taxon>
    </lineage>
</organism>
<dbReference type="GO" id="GO:0033314">
    <property type="term" value="P:mitotic DNA replication checkpoint signaling"/>
    <property type="evidence" value="ECO:0007669"/>
    <property type="project" value="TreeGrafter"/>
</dbReference>
<evidence type="ECO:0000256" key="7">
    <source>
        <dbReference type="ARBA" id="ARBA00023306"/>
    </source>
</evidence>
<feature type="compositionally biased region" description="Acidic residues" evidence="8">
    <location>
        <begin position="676"/>
        <end position="690"/>
    </location>
</feature>
<dbReference type="FunFam" id="3.40.50.300:FF:001661">
    <property type="entry name" value="RAD17 checkpoint clamp loader component"/>
    <property type="match status" value="1"/>
</dbReference>
<dbReference type="GO" id="GO:0005634">
    <property type="term" value="C:nucleus"/>
    <property type="evidence" value="ECO:0007669"/>
    <property type="project" value="UniProtKB-SubCell"/>
</dbReference>
<evidence type="ECO:0000256" key="2">
    <source>
        <dbReference type="ARBA" id="ARBA00006168"/>
    </source>
</evidence>
<dbReference type="GO" id="GO:0000077">
    <property type="term" value="P:DNA damage checkpoint signaling"/>
    <property type="evidence" value="ECO:0007669"/>
    <property type="project" value="InterPro"/>
</dbReference>
<reference evidence="11" key="1">
    <citation type="submission" date="2025-08" db="UniProtKB">
        <authorList>
            <consortium name="RefSeq"/>
        </authorList>
    </citation>
    <scope>IDENTIFICATION</scope>
</reference>
<gene>
    <name evidence="11" type="primary">rad17</name>
</gene>
<feature type="region of interest" description="Disordered" evidence="8">
    <location>
        <begin position="39"/>
        <end position="90"/>
    </location>
</feature>
<dbReference type="GO" id="GO:0003689">
    <property type="term" value="F:DNA clamp loader activity"/>
    <property type="evidence" value="ECO:0007669"/>
    <property type="project" value="InterPro"/>
</dbReference>
<dbReference type="GeneID" id="115827716"/>
<evidence type="ECO:0000256" key="6">
    <source>
        <dbReference type="ARBA" id="ARBA00023242"/>
    </source>
</evidence>
<comment type="subcellular location">
    <subcellularLocation>
        <location evidence="1">Nucleus</location>
    </subcellularLocation>
</comment>
<dbReference type="InterPro" id="IPR018324">
    <property type="entry name" value="Rad17/Rad24_fun/met"/>
</dbReference>
<keyword evidence="4" id="KW-0227">DNA damage</keyword>
<dbReference type="PANTHER" id="PTHR12172">
    <property type="entry name" value="CELL CYCLE CHECKPOINT PROTEIN RAD17"/>
    <property type="match status" value="1"/>
</dbReference>
<dbReference type="Gene3D" id="3.40.50.300">
    <property type="entry name" value="P-loop containing nucleotide triphosphate hydrolases"/>
    <property type="match status" value="1"/>
</dbReference>
<keyword evidence="10" id="KW-1185">Reference proteome</keyword>
<dbReference type="InParanoid" id="A0A6J2WT98"/>
<accession>A0A6J2WT98</accession>
<feature type="compositionally biased region" description="Low complexity" evidence="8">
    <location>
        <begin position="631"/>
        <end position="647"/>
    </location>
</feature>
<dbReference type="GO" id="GO:0031389">
    <property type="term" value="C:Rad17 RFC-like complex"/>
    <property type="evidence" value="ECO:0007669"/>
    <property type="project" value="InterPro"/>
</dbReference>
<keyword evidence="3" id="KW-0547">Nucleotide-binding</keyword>
<evidence type="ECO:0000259" key="9">
    <source>
        <dbReference type="Pfam" id="PF25812"/>
    </source>
</evidence>
<protein>
    <submittedName>
        <fullName evidence="11">Cell cycle checkpoint protein RAD17</fullName>
    </submittedName>
</protein>
<dbReference type="InterPro" id="IPR027417">
    <property type="entry name" value="P-loop_NTPase"/>
</dbReference>
<evidence type="ECO:0000256" key="3">
    <source>
        <dbReference type="ARBA" id="ARBA00022741"/>
    </source>
</evidence>
<feature type="region of interest" description="Disordered" evidence="8">
    <location>
        <begin position="607"/>
        <end position="690"/>
    </location>
</feature>
<feature type="compositionally biased region" description="Polar residues" evidence="8">
    <location>
        <begin position="649"/>
        <end position="658"/>
    </location>
</feature>
<dbReference type="InterPro" id="IPR004582">
    <property type="entry name" value="Checkpoint_prot_Rad17_Rad24"/>
</dbReference>
<dbReference type="RefSeq" id="XP_030647483.1">
    <property type="nucleotide sequence ID" value="XM_030791623.1"/>
</dbReference>
<keyword evidence="5" id="KW-0067">ATP-binding</keyword>
<dbReference type="NCBIfam" id="TIGR00602">
    <property type="entry name" value="rad24"/>
    <property type="match status" value="1"/>
</dbReference>
<feature type="region of interest" description="Disordered" evidence="8">
    <location>
        <begin position="357"/>
        <end position="391"/>
    </location>
</feature>
<evidence type="ECO:0000313" key="10">
    <source>
        <dbReference type="Proteomes" id="UP000504632"/>
    </source>
</evidence>
<feature type="domain" description="Checkpoint protein RAD24-like helical bundle" evidence="9">
    <location>
        <begin position="400"/>
        <end position="523"/>
    </location>
</feature>
<dbReference type="FunCoup" id="A0A6J2WT98">
    <property type="interactions" value="1208"/>
</dbReference>
<comment type="similarity">
    <text evidence="2">Belongs to the rad17/RAD24 family.</text>
</comment>
<keyword evidence="7" id="KW-0131">Cell cycle</keyword>
<feature type="compositionally biased region" description="Basic residues" evidence="8">
    <location>
        <begin position="371"/>
        <end position="382"/>
    </location>
</feature>
<evidence type="ECO:0000256" key="8">
    <source>
        <dbReference type="SAM" id="MobiDB-lite"/>
    </source>
</evidence>
<evidence type="ECO:0000256" key="1">
    <source>
        <dbReference type="ARBA" id="ARBA00004123"/>
    </source>
</evidence>
<evidence type="ECO:0000256" key="4">
    <source>
        <dbReference type="ARBA" id="ARBA00022763"/>
    </source>
</evidence>
<dbReference type="CDD" id="cd18139">
    <property type="entry name" value="HLD_clamp_RarA"/>
    <property type="match status" value="1"/>
</dbReference>
<dbReference type="OrthoDB" id="10265971at2759"/>
<name>A0A6J2WT98_CHACN</name>
<sequence length="690" mass="76220">MSKLSLGRKTSTVKLNSWVEPSFGDLLGGSAVKSLGLKKVSRSNESLSKARSFAEDPSEKKPKKRKADSHVLAHQFPSSSKTSLEDRDEPWVDTHAPNSQAELAVHKKKVEEVENWLRIHLDLKRANQGGAILLLTGPSGCGKTATVQVLAQDLGCQIQEWSNPSTTSDYRADDAYTRVFDPDSRFNSFHGSSQTGAFQEFLLRANKYSRLQMSGDSQSTEHKIILIEDFPNQFYRQPSCLHDILRRFVRTGRCPLVFIVSDSLSGDRGSRLLFPKDVQEELGIHNISFNPVAPTSMMKVLSRIVTLEAGKGSGRIAVPDRASLELLCSGSAGDIRSAINSLQFSTLTDHSLEKGLWAGKKGKPASSSRKGSVKGRRKSKVHRATEMTEDSQAIGGKDASLFLFRALGKILYCKREAYEGSETPKLPSHLSEHQRDKLLIDPELVVERSHMSGEFFSLYLHQNYLDFFSDIEDVTRASEYLSAADFLTADWTSRATMLEYGSSVATRGLIHSNSARSSATSQSSVGFKPLHKPHWLHINKTYRENCLTAQSLFVSFCLPPVSLLTELVPYLAQLNNPMRNQAQIAFIQDVGHLSLRRFPGRLKLEVLGDKDPGGLDLDSEDEDSSNLATNPSTSTTAEEPAEQAEPSVEPTNPSSSQEVGGDFPASQPRPSNTEALLEEEDLIIEEYDSD</sequence>
<evidence type="ECO:0000256" key="5">
    <source>
        <dbReference type="ARBA" id="ARBA00022840"/>
    </source>
</evidence>
<dbReference type="Proteomes" id="UP000504632">
    <property type="component" value="Chromosome 14"/>
</dbReference>
<evidence type="ECO:0000313" key="11">
    <source>
        <dbReference type="RefSeq" id="XP_030647483.1"/>
    </source>
</evidence>
<dbReference type="SUPFAM" id="SSF52540">
    <property type="entry name" value="P-loop containing nucleoside triphosphate hydrolases"/>
    <property type="match status" value="1"/>
</dbReference>
<dbReference type="GO" id="GO:0005524">
    <property type="term" value="F:ATP binding"/>
    <property type="evidence" value="ECO:0007669"/>
    <property type="project" value="UniProtKB-KW"/>
</dbReference>
<dbReference type="AlphaFoldDB" id="A0A6J2WT98"/>
<dbReference type="GO" id="GO:0003682">
    <property type="term" value="F:chromatin binding"/>
    <property type="evidence" value="ECO:0007669"/>
    <property type="project" value="TreeGrafter"/>
</dbReference>